<keyword evidence="3" id="KW-0547">Nucleotide-binding</keyword>
<dbReference type="GO" id="GO:0004674">
    <property type="term" value="F:protein serine/threonine kinase activity"/>
    <property type="evidence" value="ECO:0007669"/>
    <property type="project" value="UniProtKB-KW"/>
</dbReference>
<dbReference type="Proteomes" id="UP000545761">
    <property type="component" value="Unassembled WGS sequence"/>
</dbReference>
<dbReference type="EMBL" id="JACEHE010000062">
    <property type="protein sequence ID" value="MBA2951931.1"/>
    <property type="molecule type" value="Genomic_DNA"/>
</dbReference>
<proteinExistence type="predicted"/>
<dbReference type="GO" id="GO:0005524">
    <property type="term" value="F:ATP binding"/>
    <property type="evidence" value="ECO:0007669"/>
    <property type="project" value="UniProtKB-KW"/>
</dbReference>
<evidence type="ECO:0000259" key="2">
    <source>
        <dbReference type="Pfam" id="PF13581"/>
    </source>
</evidence>
<dbReference type="SUPFAM" id="SSF55874">
    <property type="entry name" value="ATPase domain of HSP90 chaperone/DNA topoisomerase II/histidine kinase"/>
    <property type="match status" value="1"/>
</dbReference>
<evidence type="ECO:0000313" key="3">
    <source>
        <dbReference type="EMBL" id="MBA2951931.1"/>
    </source>
</evidence>
<keyword evidence="1" id="KW-0723">Serine/threonine-protein kinase</keyword>
<dbReference type="Gene3D" id="3.30.565.10">
    <property type="entry name" value="Histidine kinase-like ATPase, C-terminal domain"/>
    <property type="match status" value="1"/>
</dbReference>
<feature type="domain" description="Histidine kinase/HSP90-like ATPase" evidence="2">
    <location>
        <begin position="16"/>
        <end position="119"/>
    </location>
</feature>
<keyword evidence="1" id="KW-0808">Transferase</keyword>
<accession>A0A7W0DV91</accession>
<dbReference type="AlphaFoldDB" id="A0A7W0DV91"/>
<dbReference type="Pfam" id="PF13581">
    <property type="entry name" value="HATPase_c_2"/>
    <property type="match status" value="1"/>
</dbReference>
<dbReference type="PANTHER" id="PTHR35526:SF3">
    <property type="entry name" value="ANTI-SIGMA-F FACTOR RSBW"/>
    <property type="match status" value="1"/>
</dbReference>
<dbReference type="InterPro" id="IPR003594">
    <property type="entry name" value="HATPase_dom"/>
</dbReference>
<dbReference type="RefSeq" id="WP_181662840.1">
    <property type="nucleotide sequence ID" value="NZ_JACEHE010000062.1"/>
</dbReference>
<comment type="caution">
    <text evidence="3">The sequence shown here is derived from an EMBL/GenBank/DDBJ whole genome shotgun (WGS) entry which is preliminary data.</text>
</comment>
<evidence type="ECO:0000256" key="1">
    <source>
        <dbReference type="ARBA" id="ARBA00022527"/>
    </source>
</evidence>
<gene>
    <name evidence="3" type="ORF">H1D24_40870</name>
</gene>
<dbReference type="PANTHER" id="PTHR35526">
    <property type="entry name" value="ANTI-SIGMA-F FACTOR RSBW-RELATED"/>
    <property type="match status" value="1"/>
</dbReference>
<name>A0A7W0DV91_9ACTN</name>
<keyword evidence="1" id="KW-0418">Kinase</keyword>
<keyword evidence="3" id="KW-0067">ATP-binding</keyword>
<dbReference type="InterPro" id="IPR050267">
    <property type="entry name" value="Anti-sigma-factor_SerPK"/>
</dbReference>
<sequence>MTPTYGTCHVRQFILPTQPASVPKARHRACAALTDLGLDPNTEVTQTALLIISELVTNSVVHAGHRSPQVSITVATEPCTLILAVHDRHPQRPALPTPPDATSTGGRGLLIIADLTRQAGGSARTVPDPDEVGKTVLVRLPRGQP</sequence>
<organism evidence="3 4">
    <name type="scientific">Streptomyces himalayensis subsp. himalayensis</name>
    <dbReference type="NCBI Taxonomy" id="2756131"/>
    <lineage>
        <taxon>Bacteria</taxon>
        <taxon>Bacillati</taxon>
        <taxon>Actinomycetota</taxon>
        <taxon>Actinomycetes</taxon>
        <taxon>Kitasatosporales</taxon>
        <taxon>Streptomycetaceae</taxon>
        <taxon>Streptomyces</taxon>
        <taxon>Streptomyces himalayensis</taxon>
    </lineage>
</organism>
<reference evidence="3 4" key="1">
    <citation type="submission" date="2020-07" db="EMBL/GenBank/DDBJ databases">
        <title>Streptomyces isolated from Indian soil.</title>
        <authorList>
            <person name="Mandal S."/>
            <person name="Maiti P.K."/>
        </authorList>
    </citation>
    <scope>NUCLEOTIDE SEQUENCE [LARGE SCALE GENOMIC DNA]</scope>
    <source>
        <strain evidence="3 4">PSKA28</strain>
    </source>
</reference>
<evidence type="ECO:0000313" key="4">
    <source>
        <dbReference type="Proteomes" id="UP000545761"/>
    </source>
</evidence>
<dbReference type="CDD" id="cd16936">
    <property type="entry name" value="HATPase_RsbW-like"/>
    <property type="match status" value="1"/>
</dbReference>
<protein>
    <submittedName>
        <fullName evidence="3">ATP-binding protein</fullName>
    </submittedName>
</protein>
<dbReference type="InterPro" id="IPR036890">
    <property type="entry name" value="HATPase_C_sf"/>
</dbReference>